<reference evidence="2" key="1">
    <citation type="journal article" date="2023" name="GigaByte">
        <title>Genome assembly of the bearded iris, Iris pallida Lam.</title>
        <authorList>
            <person name="Bruccoleri R.E."/>
            <person name="Oakeley E.J."/>
            <person name="Faust A.M.E."/>
            <person name="Altorfer M."/>
            <person name="Dessus-Babus S."/>
            <person name="Burckhardt D."/>
            <person name="Oertli M."/>
            <person name="Naumann U."/>
            <person name="Petersen F."/>
            <person name="Wong J."/>
        </authorList>
    </citation>
    <scope>NUCLEOTIDE SEQUENCE</scope>
    <source>
        <strain evidence="2">GSM-AAB239-AS_SAM_17_03QT</strain>
    </source>
</reference>
<feature type="region of interest" description="Disordered" evidence="1">
    <location>
        <begin position="1"/>
        <end position="26"/>
    </location>
</feature>
<dbReference type="AlphaFoldDB" id="A0AAX6GGG9"/>
<accession>A0AAX6GGG9</accession>
<comment type="caution">
    <text evidence="2">The sequence shown here is derived from an EMBL/GenBank/DDBJ whole genome shotgun (WGS) entry which is preliminary data.</text>
</comment>
<organism evidence="2 3">
    <name type="scientific">Iris pallida</name>
    <name type="common">Sweet iris</name>
    <dbReference type="NCBI Taxonomy" id="29817"/>
    <lineage>
        <taxon>Eukaryota</taxon>
        <taxon>Viridiplantae</taxon>
        <taxon>Streptophyta</taxon>
        <taxon>Embryophyta</taxon>
        <taxon>Tracheophyta</taxon>
        <taxon>Spermatophyta</taxon>
        <taxon>Magnoliopsida</taxon>
        <taxon>Liliopsida</taxon>
        <taxon>Asparagales</taxon>
        <taxon>Iridaceae</taxon>
        <taxon>Iridoideae</taxon>
        <taxon>Irideae</taxon>
        <taxon>Iris</taxon>
    </lineage>
</organism>
<evidence type="ECO:0000313" key="2">
    <source>
        <dbReference type="EMBL" id="KAJ6827387.1"/>
    </source>
</evidence>
<dbReference type="Proteomes" id="UP001140949">
    <property type="component" value="Unassembled WGS sequence"/>
</dbReference>
<reference evidence="2" key="2">
    <citation type="submission" date="2023-04" db="EMBL/GenBank/DDBJ databases">
        <authorList>
            <person name="Bruccoleri R.E."/>
            <person name="Oakeley E.J."/>
            <person name="Faust A.-M."/>
            <person name="Dessus-Babus S."/>
            <person name="Altorfer M."/>
            <person name="Burckhardt D."/>
            <person name="Oertli M."/>
            <person name="Naumann U."/>
            <person name="Petersen F."/>
            <person name="Wong J."/>
        </authorList>
    </citation>
    <scope>NUCLEOTIDE SEQUENCE</scope>
    <source>
        <strain evidence="2">GSM-AAB239-AS_SAM_17_03QT</strain>
        <tissue evidence="2">Leaf</tissue>
    </source>
</reference>
<evidence type="ECO:0000313" key="3">
    <source>
        <dbReference type="Proteomes" id="UP001140949"/>
    </source>
</evidence>
<evidence type="ECO:0000256" key="1">
    <source>
        <dbReference type="SAM" id="MobiDB-lite"/>
    </source>
</evidence>
<keyword evidence="3" id="KW-1185">Reference proteome</keyword>
<dbReference type="EMBL" id="JANAVB010020396">
    <property type="protein sequence ID" value="KAJ6827387.1"/>
    <property type="molecule type" value="Genomic_DNA"/>
</dbReference>
<name>A0AAX6GGG9_IRIPA</name>
<proteinExistence type="predicted"/>
<feature type="compositionally biased region" description="Polar residues" evidence="1">
    <location>
        <begin position="1"/>
        <end position="11"/>
    </location>
</feature>
<protein>
    <submittedName>
        <fullName evidence="2">Uncharacterized protein</fullName>
    </submittedName>
</protein>
<gene>
    <name evidence="2" type="ORF">M6B38_368600</name>
</gene>
<sequence>MAKTTSQQSRPADTERSATSRRPNPVASFAGGVFAAALRGAPPPVMMAIPEVAAVASTPVPGAMTGAVTGVLPLSTQRTPPSVAGDLLPSPPLTTDMGQMFALFWEMMEALRAQFETIQQRQADTMRQSMEDAHQLALATVERGAPAEGEQSRTGNIQDFKKLGPWDFKGTEGIVYADDWLEDIECNMRVSRLADDLKAEAVGLQLLDIARTSFKNEPTLAGEGHTLAEFKELFQKKFFSPSDKIDLARQF</sequence>